<dbReference type="RefSeq" id="WP_106228597.1">
    <property type="nucleotide sequence ID" value="NZ_PVTV01000017.1"/>
</dbReference>
<dbReference type="InterPro" id="IPR036380">
    <property type="entry name" value="Isochorismatase-like_sf"/>
</dbReference>
<comment type="caution">
    <text evidence="3">The sequence shown here is derived from an EMBL/GenBank/DDBJ whole genome shotgun (WGS) entry which is preliminary data.</text>
</comment>
<evidence type="ECO:0000256" key="1">
    <source>
        <dbReference type="ARBA" id="ARBA00022801"/>
    </source>
</evidence>
<dbReference type="CDD" id="cd00431">
    <property type="entry name" value="cysteine_hydrolases"/>
    <property type="match status" value="1"/>
</dbReference>
<dbReference type="SUPFAM" id="SSF52499">
    <property type="entry name" value="Isochorismatase-like hydrolases"/>
    <property type="match status" value="1"/>
</dbReference>
<gene>
    <name evidence="3" type="ORF">BCM14_2777</name>
</gene>
<organism evidence="3 4">
    <name type="scientific">Jezberella montanilacus</name>
    <dbReference type="NCBI Taxonomy" id="323426"/>
    <lineage>
        <taxon>Bacteria</taxon>
        <taxon>Pseudomonadati</taxon>
        <taxon>Pseudomonadota</taxon>
        <taxon>Betaproteobacteria</taxon>
        <taxon>Burkholderiales</taxon>
        <taxon>Alcaligenaceae</taxon>
        <taxon>Jezberella</taxon>
    </lineage>
</organism>
<evidence type="ECO:0000259" key="2">
    <source>
        <dbReference type="Pfam" id="PF00857"/>
    </source>
</evidence>
<evidence type="ECO:0000313" key="4">
    <source>
        <dbReference type="Proteomes" id="UP000238308"/>
    </source>
</evidence>
<dbReference type="Gene3D" id="3.40.50.850">
    <property type="entry name" value="Isochorismatase-like"/>
    <property type="match status" value="1"/>
</dbReference>
<dbReference type="EMBL" id="PVTV01000017">
    <property type="protein sequence ID" value="PRY96536.1"/>
    <property type="molecule type" value="Genomic_DNA"/>
</dbReference>
<dbReference type="Proteomes" id="UP000238308">
    <property type="component" value="Unassembled WGS sequence"/>
</dbReference>
<reference evidence="3 4" key="1">
    <citation type="submission" date="2018-03" db="EMBL/GenBank/DDBJ databases">
        <title>Genomic Encyclopedia of Type Strains, Phase III (KMG-III): the genomes of soil and plant-associated and newly described type strains.</title>
        <authorList>
            <person name="Whitman W."/>
        </authorList>
    </citation>
    <scope>NUCLEOTIDE SEQUENCE [LARGE SCALE GENOMIC DNA]</scope>
    <source>
        <strain evidence="3 4">MWH-P2sevCIIIb</strain>
    </source>
</reference>
<keyword evidence="1" id="KW-0378">Hydrolase</keyword>
<evidence type="ECO:0000313" key="3">
    <source>
        <dbReference type="EMBL" id="PRY96536.1"/>
    </source>
</evidence>
<dbReference type="Pfam" id="PF00857">
    <property type="entry name" value="Isochorismatase"/>
    <property type="match status" value="1"/>
</dbReference>
<protein>
    <submittedName>
        <fullName evidence="3">Nicotinamidase-related amidase</fullName>
    </submittedName>
</protein>
<dbReference type="OrthoDB" id="9781985at2"/>
<sequence length="201" mass="21704">MNFKDTAVILVGYQNDYFAADGILRSVVEEPGRVDQVLSNTLALIKKLAPTEASIIATGIVLTPNYRALANSAGILDKIKEVGAFTEGTSGAQTIDELKQFGDRITYVTGKEGFNSFNNTNLAETLKEAGIKHVWVAGMVTSLCIDSTARAAYENSYEVSILSDCCSARTAFEQNFFCENVFPLYANVMDSSQVQVSLASA</sequence>
<keyword evidence="4" id="KW-1185">Reference proteome</keyword>
<dbReference type="AlphaFoldDB" id="A0A2T0XC84"/>
<dbReference type="PANTHER" id="PTHR43540">
    <property type="entry name" value="PEROXYUREIDOACRYLATE/UREIDOACRYLATE AMIDOHYDROLASE-RELATED"/>
    <property type="match status" value="1"/>
</dbReference>
<dbReference type="PANTHER" id="PTHR43540:SF16">
    <property type="entry name" value="ISOCHORISMATASE-LIKE DOMAIN-CONTAINING PROTEIN"/>
    <property type="match status" value="1"/>
</dbReference>
<proteinExistence type="predicted"/>
<name>A0A2T0XC84_9BURK</name>
<accession>A0A2T0XC84</accession>
<dbReference type="GO" id="GO:0016787">
    <property type="term" value="F:hydrolase activity"/>
    <property type="evidence" value="ECO:0007669"/>
    <property type="project" value="UniProtKB-KW"/>
</dbReference>
<dbReference type="InterPro" id="IPR050272">
    <property type="entry name" value="Isochorismatase-like_hydrls"/>
</dbReference>
<dbReference type="InterPro" id="IPR000868">
    <property type="entry name" value="Isochorismatase-like_dom"/>
</dbReference>
<feature type="domain" description="Isochorismatase-like" evidence="2">
    <location>
        <begin position="6"/>
        <end position="192"/>
    </location>
</feature>